<feature type="region of interest" description="Disordered" evidence="7">
    <location>
        <begin position="1"/>
        <end position="40"/>
    </location>
</feature>
<organism evidence="9 10">
    <name type="scientific">Exophiala sideris</name>
    <dbReference type="NCBI Taxonomy" id="1016849"/>
    <lineage>
        <taxon>Eukaryota</taxon>
        <taxon>Fungi</taxon>
        <taxon>Dikarya</taxon>
        <taxon>Ascomycota</taxon>
        <taxon>Pezizomycotina</taxon>
        <taxon>Eurotiomycetes</taxon>
        <taxon>Chaetothyriomycetidae</taxon>
        <taxon>Chaetothyriales</taxon>
        <taxon>Herpotrichiellaceae</taxon>
        <taxon>Exophiala</taxon>
    </lineage>
</organism>
<dbReference type="CDD" id="cd12148">
    <property type="entry name" value="fungal_TF_MHR"/>
    <property type="match status" value="1"/>
</dbReference>
<gene>
    <name evidence="9" type="ORF">LTR69_005883</name>
</gene>
<protein>
    <recommendedName>
        <fullName evidence="8">Zn(2)-C6 fungal-type domain-containing protein</fullName>
    </recommendedName>
</protein>
<feature type="region of interest" description="Disordered" evidence="7">
    <location>
        <begin position="211"/>
        <end position="233"/>
    </location>
</feature>
<dbReference type="CDD" id="cd00067">
    <property type="entry name" value="GAL4"/>
    <property type="match status" value="1"/>
</dbReference>
<evidence type="ECO:0000256" key="4">
    <source>
        <dbReference type="ARBA" id="ARBA00023125"/>
    </source>
</evidence>
<dbReference type="InterPro" id="IPR007219">
    <property type="entry name" value="XnlR_reg_dom"/>
</dbReference>
<keyword evidence="5" id="KW-0804">Transcription</keyword>
<dbReference type="SMART" id="SM00066">
    <property type="entry name" value="GAL4"/>
    <property type="match status" value="1"/>
</dbReference>
<feature type="region of interest" description="Disordered" evidence="7">
    <location>
        <begin position="127"/>
        <end position="160"/>
    </location>
</feature>
<dbReference type="PROSITE" id="PS00463">
    <property type="entry name" value="ZN2_CY6_FUNGAL_1"/>
    <property type="match status" value="1"/>
</dbReference>
<feature type="region of interest" description="Disordered" evidence="7">
    <location>
        <begin position="765"/>
        <end position="788"/>
    </location>
</feature>
<evidence type="ECO:0000256" key="1">
    <source>
        <dbReference type="ARBA" id="ARBA00004123"/>
    </source>
</evidence>
<dbReference type="InterPro" id="IPR036864">
    <property type="entry name" value="Zn2-C6_fun-type_DNA-bd_sf"/>
</dbReference>
<evidence type="ECO:0000256" key="5">
    <source>
        <dbReference type="ARBA" id="ARBA00023163"/>
    </source>
</evidence>
<evidence type="ECO:0000313" key="10">
    <source>
        <dbReference type="Proteomes" id="UP001345691"/>
    </source>
</evidence>
<keyword evidence="6" id="KW-0539">Nucleus</keyword>
<evidence type="ECO:0000256" key="2">
    <source>
        <dbReference type="ARBA" id="ARBA00022723"/>
    </source>
</evidence>
<dbReference type="PROSITE" id="PS50048">
    <property type="entry name" value="ZN2_CY6_FUNGAL_2"/>
    <property type="match status" value="1"/>
</dbReference>
<dbReference type="Proteomes" id="UP001345691">
    <property type="component" value="Unassembled WGS sequence"/>
</dbReference>
<dbReference type="Gene3D" id="4.10.240.10">
    <property type="entry name" value="Zn(2)-C6 fungal-type DNA-binding domain"/>
    <property type="match status" value="1"/>
</dbReference>
<keyword evidence="4" id="KW-0238">DNA-binding</keyword>
<name>A0ABR0JD86_9EURO</name>
<evidence type="ECO:0000256" key="7">
    <source>
        <dbReference type="SAM" id="MobiDB-lite"/>
    </source>
</evidence>
<keyword evidence="10" id="KW-1185">Reference proteome</keyword>
<dbReference type="PANTHER" id="PTHR31001">
    <property type="entry name" value="UNCHARACTERIZED TRANSCRIPTIONAL REGULATORY PROTEIN"/>
    <property type="match status" value="1"/>
</dbReference>
<dbReference type="EMBL" id="JAVRRF010000011">
    <property type="protein sequence ID" value="KAK5060566.1"/>
    <property type="molecule type" value="Genomic_DNA"/>
</dbReference>
<proteinExistence type="predicted"/>
<dbReference type="Pfam" id="PF00172">
    <property type="entry name" value="Zn_clus"/>
    <property type="match status" value="1"/>
</dbReference>
<dbReference type="InterPro" id="IPR001138">
    <property type="entry name" value="Zn2Cys6_DnaBD"/>
</dbReference>
<feature type="compositionally biased region" description="Polar residues" evidence="7">
    <location>
        <begin position="765"/>
        <end position="780"/>
    </location>
</feature>
<feature type="domain" description="Zn(2)-C6 fungal-type" evidence="8">
    <location>
        <begin position="42"/>
        <end position="71"/>
    </location>
</feature>
<feature type="compositionally biased region" description="Low complexity" evidence="7">
    <location>
        <begin position="130"/>
        <end position="147"/>
    </location>
</feature>
<evidence type="ECO:0000313" key="9">
    <source>
        <dbReference type="EMBL" id="KAK5060566.1"/>
    </source>
</evidence>
<keyword evidence="2" id="KW-0479">Metal-binding</keyword>
<dbReference type="SMART" id="SM00906">
    <property type="entry name" value="Fungal_trans"/>
    <property type="match status" value="1"/>
</dbReference>
<evidence type="ECO:0000259" key="8">
    <source>
        <dbReference type="PROSITE" id="PS50048"/>
    </source>
</evidence>
<comment type="caution">
    <text evidence="9">The sequence shown here is derived from an EMBL/GenBank/DDBJ whole genome shotgun (WGS) entry which is preliminary data.</text>
</comment>
<reference evidence="9 10" key="1">
    <citation type="submission" date="2023-08" db="EMBL/GenBank/DDBJ databases">
        <title>Black Yeasts Isolated from many extreme environments.</title>
        <authorList>
            <person name="Coleine C."/>
            <person name="Stajich J.E."/>
            <person name="Selbmann L."/>
        </authorList>
    </citation>
    <scope>NUCLEOTIDE SEQUENCE [LARGE SCALE GENOMIC DNA]</scope>
    <source>
        <strain evidence="9 10">CCFEE 6328</strain>
    </source>
</reference>
<evidence type="ECO:0000256" key="3">
    <source>
        <dbReference type="ARBA" id="ARBA00023015"/>
    </source>
</evidence>
<feature type="compositionally biased region" description="Acidic residues" evidence="7">
    <location>
        <begin position="211"/>
        <end position="222"/>
    </location>
</feature>
<dbReference type="PANTHER" id="PTHR31001:SF50">
    <property type="entry name" value="ZN(II)2CYS6 TRANSCRIPTION FACTOR (EUROFUNG)"/>
    <property type="match status" value="1"/>
</dbReference>
<dbReference type="SUPFAM" id="SSF57701">
    <property type="entry name" value="Zn2/Cys6 DNA-binding domain"/>
    <property type="match status" value="1"/>
</dbReference>
<accession>A0ABR0JD86</accession>
<evidence type="ECO:0000256" key="6">
    <source>
        <dbReference type="ARBA" id="ARBA00023242"/>
    </source>
</evidence>
<comment type="subcellular location">
    <subcellularLocation>
        <location evidence="1">Nucleus</location>
    </subcellularLocation>
</comment>
<dbReference type="Pfam" id="PF04082">
    <property type="entry name" value="Fungal_trans"/>
    <property type="match status" value="1"/>
</dbReference>
<keyword evidence="3" id="KW-0805">Transcription regulation</keyword>
<feature type="compositionally biased region" description="Polar residues" evidence="7">
    <location>
        <begin position="30"/>
        <end position="40"/>
    </location>
</feature>
<sequence>MPQEPGVNAREPAPASTSEKHATPVPARNPSATVGSTSKVRSCTICRSRKVRCDKQTPCSNCRRAGIACVVPSADRPPRWARRLQRLNDNAATPNAKPPHVADPGVDRLMERLRGLEDLVKELRGQLEQANAAASSTGSGPSAANSPDYPTQNPDAQEGASAIPATSSLHNRFGRLVLQDASRAHYISSGFWSRVDDELNVLKLDAHTLAEDEFDSSEEEEESSRMPSHASEFEQRPWNRHAFLFRHNLSATPSSLHDFHPLPLQIAFLLDVYSENVNVFFGIIHIPTVTQLVRHLRSSGLTSLTPSNEALMFSIYYAAMTSMEEDDAMINFGCSQADLCLRYRLGLEHALAKADFLNVPDIVLIQALAIFICLARRRDSPRYVWMMTGLVIRMAQYLGLHRDGGHFDHLTPFEIHMRRRVWWSLCMLDLRTSEDQGTDLAIAQGSFDTKIPSNINDADIDPETKSMAPERYGVTDMSFVRISAGVTALMRQMIDPGPRQGVGGLENQNRLLNEIYQKFEQEYLQHATESGNIAYWVASTVARMVMGKMTLIVFLPGLFSPSSEQVSLEICTKLLISAIEVAEYNHALNAEQACRHWRWLYQVHTHWHAIVYLLIEVGRRPWSPIIERAWVALHSSWLMPTHAPKDKNPRIWVPLRGLMNKARMHRDAELNRLRADPRAAALLELEDQKLPVPASPGAIPNGASSDFFRNRWRQLVQTPVSGTPLSGVSTTEGINPSTHTAYTSLPTTGTIPTSTQGSAASNMTIGPTYSSTSDHQTGQLSGAGATSGLGMRIRTATAPPLGLGNTSDPTYNTFPTISADWSDVGTMGAGLAPWLWVDIEPMVDSNVDYMDADVDLDFEDVNWYEWVKSAGAIE</sequence>
<dbReference type="InterPro" id="IPR050613">
    <property type="entry name" value="Sec_Metabolite_Reg"/>
</dbReference>